<dbReference type="SUPFAM" id="SSF52540">
    <property type="entry name" value="P-loop containing nucleoside triphosphate hydrolases"/>
    <property type="match status" value="1"/>
</dbReference>
<keyword evidence="4" id="KW-1185">Reference proteome</keyword>
<dbReference type="KEGG" id="vde:111247196"/>
<feature type="transmembrane region" description="Helical" evidence="2">
    <location>
        <begin position="582"/>
        <end position="604"/>
    </location>
</feature>
<protein>
    <recommendedName>
        <fullName evidence="5">ABC transporter domain-containing protein</fullName>
    </recommendedName>
</protein>
<feature type="compositionally biased region" description="Low complexity" evidence="1">
    <location>
        <begin position="1"/>
        <end position="17"/>
    </location>
</feature>
<dbReference type="Gene3D" id="3.40.50.300">
    <property type="entry name" value="P-loop containing nucleotide triphosphate hydrolases"/>
    <property type="match status" value="1"/>
</dbReference>
<feature type="transmembrane region" description="Helical" evidence="2">
    <location>
        <begin position="497"/>
        <end position="519"/>
    </location>
</feature>
<evidence type="ECO:0000256" key="1">
    <source>
        <dbReference type="SAM" id="MobiDB-lite"/>
    </source>
</evidence>
<dbReference type="InterPro" id="IPR027417">
    <property type="entry name" value="P-loop_NTPase"/>
</dbReference>
<accession>A0A7M7JPG4</accession>
<evidence type="ECO:0000256" key="2">
    <source>
        <dbReference type="SAM" id="Phobius"/>
    </source>
</evidence>
<name>A0A7M7JPG4_VARDE</name>
<evidence type="ECO:0000313" key="3">
    <source>
        <dbReference type="EnsemblMetazoa" id="XP_022653583"/>
    </source>
</evidence>
<dbReference type="RefSeq" id="XP_022653583.1">
    <property type="nucleotide sequence ID" value="XM_022797848.1"/>
</dbReference>
<feature type="region of interest" description="Disordered" evidence="1">
    <location>
        <begin position="1"/>
        <end position="32"/>
    </location>
</feature>
<keyword evidence="2" id="KW-0472">Membrane</keyword>
<dbReference type="GeneID" id="111247196"/>
<organism evidence="3 4">
    <name type="scientific">Varroa destructor</name>
    <name type="common">Honeybee mite</name>
    <dbReference type="NCBI Taxonomy" id="109461"/>
    <lineage>
        <taxon>Eukaryota</taxon>
        <taxon>Metazoa</taxon>
        <taxon>Ecdysozoa</taxon>
        <taxon>Arthropoda</taxon>
        <taxon>Chelicerata</taxon>
        <taxon>Arachnida</taxon>
        <taxon>Acari</taxon>
        <taxon>Parasitiformes</taxon>
        <taxon>Mesostigmata</taxon>
        <taxon>Gamasina</taxon>
        <taxon>Dermanyssoidea</taxon>
        <taxon>Varroidae</taxon>
        <taxon>Varroa</taxon>
    </lineage>
</organism>
<dbReference type="OrthoDB" id="66620at2759"/>
<sequence>MAKSELSSSSTTQGSLLNVSGSSKRKASDPGKIPENALPWNQIYSIAQPQDAELSWSIIEYAPTSEKYKDEKMSENYGIIRAGEIAAIVGPMGSAVNGMALILSGKTQNFIGSVQCSPSSITFVEDIYDFEHILPAQITVYEAVDFYLGICISSNYGDTSTFYSAATNCVKEFDLVDVGDIQCANLSPTHSKLLYILLMLLNPLPILILHNPERYLDDSQCLAVANRLSALAMGGHSVVICSTQVSETFLDVCSYMHVFHHSGVVIYGGSPKGFSAFLLSQGISVNMFSSVSENVFRAGSFSKQVVDKMEYFIDKPPIPPDLETPEIVLDEEETSPTFMRHLIRTLLMIMRNPALLFARAAVGIVLATYCAVLLRVDGPHAISRIYAVIVLDVILVVIATVGLVAGYIEGNSVDVLLIQESQALGRFNKPNVIMAVRLITRCMIELCTSSIIGLLGLIACNLPEVLSVKACALLFPVCGMFYGFLGALCAIFKNCSYIFLPLVSLVFMWSVLLALTPLFEIKAGQSFLWRFSSPLYLVKALALTVGSQNTQSNRANLRSSEKNVRDINMIFTVMDFRLVPPYVTAAIVILVSFLTATIAAYYICLRILIKKYQR</sequence>
<feature type="transmembrane region" description="Helical" evidence="2">
    <location>
        <begin position="465"/>
        <end position="485"/>
    </location>
</feature>
<keyword evidence="2" id="KW-1133">Transmembrane helix</keyword>
<feature type="transmembrane region" description="Helical" evidence="2">
    <location>
        <begin position="354"/>
        <end position="374"/>
    </location>
</feature>
<evidence type="ECO:0000313" key="4">
    <source>
        <dbReference type="Proteomes" id="UP000594260"/>
    </source>
</evidence>
<dbReference type="AlphaFoldDB" id="A0A7M7JPG4"/>
<evidence type="ECO:0008006" key="5">
    <source>
        <dbReference type="Google" id="ProtNLM"/>
    </source>
</evidence>
<proteinExistence type="predicted"/>
<reference evidence="3" key="1">
    <citation type="submission" date="2021-01" db="UniProtKB">
        <authorList>
            <consortium name="EnsemblMetazoa"/>
        </authorList>
    </citation>
    <scope>IDENTIFICATION</scope>
</reference>
<dbReference type="Proteomes" id="UP000594260">
    <property type="component" value="Unplaced"/>
</dbReference>
<dbReference type="EnsemblMetazoa" id="XM_022797848">
    <property type="protein sequence ID" value="XP_022653583"/>
    <property type="gene ID" value="LOC111247196"/>
</dbReference>
<dbReference type="OMA" id="HENPANH"/>
<dbReference type="InParanoid" id="A0A7M7JPG4"/>
<feature type="transmembrane region" description="Helical" evidence="2">
    <location>
        <begin position="386"/>
        <end position="408"/>
    </location>
</feature>
<keyword evidence="2" id="KW-0812">Transmembrane</keyword>